<dbReference type="EMBL" id="GG704911">
    <property type="protein sequence ID" value="KJF60243.1"/>
    <property type="molecule type" value="Genomic_DNA"/>
</dbReference>
<proteinExistence type="predicted"/>
<dbReference type="KEGG" id="cim:CIMG_12818"/>
<dbReference type="AlphaFoldDB" id="A0A0D8JVE4"/>
<dbReference type="Proteomes" id="UP000001261">
    <property type="component" value="Unassembled WGS sequence"/>
</dbReference>
<gene>
    <name evidence="1" type="ORF">CIMG_12818</name>
</gene>
<reference evidence="2" key="2">
    <citation type="journal article" date="2010" name="Genome Res.">
        <title>Population genomic sequencing of Coccidioides fungi reveals recent hybridization and transposon control.</title>
        <authorList>
            <person name="Neafsey D.E."/>
            <person name="Barker B.M."/>
            <person name="Sharpton T.J."/>
            <person name="Stajich J.E."/>
            <person name="Park D.J."/>
            <person name="Whiston E."/>
            <person name="Hung C.-Y."/>
            <person name="McMahan C."/>
            <person name="White J."/>
            <person name="Sykes S."/>
            <person name="Heiman D."/>
            <person name="Young S."/>
            <person name="Zeng Q."/>
            <person name="Abouelleil A."/>
            <person name="Aftuck L."/>
            <person name="Bessette D."/>
            <person name="Brown A."/>
            <person name="FitzGerald M."/>
            <person name="Lui A."/>
            <person name="Macdonald J.P."/>
            <person name="Priest M."/>
            <person name="Orbach M.J."/>
            <person name="Galgiani J.N."/>
            <person name="Kirkland T.N."/>
            <person name="Cole G.T."/>
            <person name="Birren B.W."/>
            <person name="Henn M.R."/>
            <person name="Taylor J.W."/>
            <person name="Rounsley S.D."/>
        </authorList>
    </citation>
    <scope>GENOME REANNOTATION</scope>
    <source>
        <strain evidence="2">RS</strain>
    </source>
</reference>
<protein>
    <submittedName>
        <fullName evidence="1">Uncharacterized protein</fullName>
    </submittedName>
</protein>
<evidence type="ECO:0000313" key="2">
    <source>
        <dbReference type="Proteomes" id="UP000001261"/>
    </source>
</evidence>
<reference evidence="2" key="1">
    <citation type="journal article" date="2009" name="Genome Res.">
        <title>Comparative genomic analyses of the human fungal pathogens Coccidioides and their relatives.</title>
        <authorList>
            <person name="Sharpton T.J."/>
            <person name="Stajich J.E."/>
            <person name="Rounsley S.D."/>
            <person name="Gardner M.J."/>
            <person name="Wortman J.R."/>
            <person name="Jordar V.S."/>
            <person name="Maiti R."/>
            <person name="Kodira C.D."/>
            <person name="Neafsey D.E."/>
            <person name="Zeng Q."/>
            <person name="Hung C.-Y."/>
            <person name="McMahan C."/>
            <person name="Muszewska A."/>
            <person name="Grynberg M."/>
            <person name="Mandel M.A."/>
            <person name="Kellner E.M."/>
            <person name="Barker B.M."/>
            <person name="Galgiani J.N."/>
            <person name="Orbach M.J."/>
            <person name="Kirkland T.N."/>
            <person name="Cole G.T."/>
            <person name="Henn M.R."/>
            <person name="Birren B.W."/>
            <person name="Taylor J.W."/>
        </authorList>
    </citation>
    <scope>NUCLEOTIDE SEQUENCE [LARGE SCALE GENOMIC DNA]</scope>
    <source>
        <strain evidence="2">RS</strain>
    </source>
</reference>
<evidence type="ECO:0000313" key="1">
    <source>
        <dbReference type="EMBL" id="KJF60243.1"/>
    </source>
</evidence>
<organism evidence="1 2">
    <name type="scientific">Coccidioides immitis (strain RS)</name>
    <name type="common">Valley fever fungus</name>
    <dbReference type="NCBI Taxonomy" id="246410"/>
    <lineage>
        <taxon>Eukaryota</taxon>
        <taxon>Fungi</taxon>
        <taxon>Dikarya</taxon>
        <taxon>Ascomycota</taxon>
        <taxon>Pezizomycotina</taxon>
        <taxon>Eurotiomycetes</taxon>
        <taxon>Eurotiomycetidae</taxon>
        <taxon>Onygenales</taxon>
        <taxon>Onygenaceae</taxon>
        <taxon>Coccidioides</taxon>
    </lineage>
</organism>
<keyword evidence="2" id="KW-1185">Reference proteome</keyword>
<sequence>MPYQHDKINTSHTLYRPPSSAYFDACGVLNRQVSDIVISSACSEPWGKNGLVISCDFPENKLRKEISETLERGHDADLAVRASRLDNL</sequence>
<accession>A0A0D8JVE4</accession>
<name>A0A0D8JVE4_COCIM</name>
<dbReference type="InParanoid" id="A0A0D8JVE4"/>
<dbReference type="VEuPathDB" id="FungiDB:CIMG_12818"/>
<dbReference type="GeneID" id="24164445"/>
<dbReference type="RefSeq" id="XP_004445862.1">
    <property type="nucleotide sequence ID" value="XM_004445805.1"/>
</dbReference>